<dbReference type="GO" id="GO:0005524">
    <property type="term" value="F:ATP binding"/>
    <property type="evidence" value="ECO:0007669"/>
    <property type="project" value="UniProtKB-UniRule"/>
</dbReference>
<dbReference type="SUPFAM" id="SSF56112">
    <property type="entry name" value="Protein kinase-like (PK-like)"/>
    <property type="match status" value="2"/>
</dbReference>
<dbReference type="InterPro" id="IPR017892">
    <property type="entry name" value="Pkinase_C"/>
</dbReference>
<dbReference type="HOGENOM" id="CLU_000288_63_5_1"/>
<dbReference type="SMR" id="E3VQ37"/>
<name>E3VQ37_BOMMO</name>
<dbReference type="PROSITE" id="PS50011">
    <property type="entry name" value="PROTEIN_KINASE_DOM"/>
    <property type="match status" value="1"/>
</dbReference>
<reference evidence="1" key="2">
    <citation type="submission" date="2010-08" db="EMBL/GenBank/DDBJ databases">
        <authorList>
            <person name="Zhang J.-Y."/>
            <person name="Pan M.-H."/>
            <person name="Lu C."/>
        </authorList>
    </citation>
    <scope>NUCLEOTIDE SEQUENCE</scope>
</reference>
<dbReference type="InterPro" id="IPR017441">
    <property type="entry name" value="Protein_kinase_ATP_BS"/>
</dbReference>
<dbReference type="Gene3D" id="1.10.510.10">
    <property type="entry name" value="Transferase(Phosphotransferase) domain 1"/>
    <property type="match status" value="1"/>
</dbReference>
<dbReference type="SMART" id="SM00133">
    <property type="entry name" value="S_TK_X"/>
    <property type="match status" value="1"/>
</dbReference>
<dbReference type="FunCoup" id="E3VQ37">
    <property type="interactions" value="1251"/>
</dbReference>
<sequence>MSSYMAGVFDLDLDVDTVTVADSDEDDIIDVDEVDYEPELHVNSIVEAEGSETIQLCEDNVNPGQCKRLGPQDFELRKVLGKGGYGKVFQVRKITGQDAGAHFAMKVLKKASIVRNQKDTAHTKAERNILEAVKPPYTGDNRTKTIEKILKGKLMLPAYLTQDARDLIRRLMKRSETQRLGAAGAAAVRGHAFFKHVHWDDVFARRLEPPIKPRLTSEDDVSQFDTRFTLQTPIDSPDESTLSESANLMFQGFTYVAPSVMDEIHKPRVITARSPRRPRPHHNFTIPPAAAAHNHTHAQQEDLMEVQGLPI</sequence>
<dbReference type="InterPro" id="IPR000961">
    <property type="entry name" value="AGC-kinase_C"/>
</dbReference>
<dbReference type="EMBL" id="HQ179970">
    <property type="protein sequence ID" value="ADP21244.1"/>
    <property type="molecule type" value="mRNA"/>
</dbReference>
<dbReference type="Gene3D" id="3.30.200.20">
    <property type="entry name" value="Phosphorylase Kinase, domain 1"/>
    <property type="match status" value="2"/>
</dbReference>
<dbReference type="PANTHER" id="PTHR24351">
    <property type="entry name" value="RIBOSOMAL PROTEIN S6 KINASE"/>
    <property type="match status" value="1"/>
</dbReference>
<accession>E3VQ37</accession>
<dbReference type="GO" id="GO:0004674">
    <property type="term" value="F:protein serine/threonine kinase activity"/>
    <property type="evidence" value="ECO:0007669"/>
    <property type="project" value="InterPro"/>
</dbReference>
<proteinExistence type="evidence at transcript level"/>
<dbReference type="PaxDb" id="7091-BGIBMGA006807-TA"/>
<dbReference type="eggNOG" id="KOG0598">
    <property type="taxonomic scope" value="Eukaryota"/>
</dbReference>
<dbReference type="Pfam" id="PF00433">
    <property type="entry name" value="Pkinase_C"/>
    <property type="match status" value="1"/>
</dbReference>
<dbReference type="PROSITE" id="PS51285">
    <property type="entry name" value="AGC_KINASE_CTER"/>
    <property type="match status" value="1"/>
</dbReference>
<evidence type="ECO:0000313" key="1">
    <source>
        <dbReference type="EMBL" id="ADP21244.1"/>
    </source>
</evidence>
<dbReference type="InParanoid" id="E3VQ37"/>
<dbReference type="AlphaFoldDB" id="E3VQ37"/>
<dbReference type="PROSITE" id="PS00107">
    <property type="entry name" value="PROTEIN_KINASE_ATP"/>
    <property type="match status" value="1"/>
</dbReference>
<organism evidence="1">
    <name type="scientific">Bombyx mori</name>
    <name type="common">Silk moth</name>
    <dbReference type="NCBI Taxonomy" id="7091"/>
    <lineage>
        <taxon>Eukaryota</taxon>
        <taxon>Metazoa</taxon>
        <taxon>Ecdysozoa</taxon>
        <taxon>Arthropoda</taxon>
        <taxon>Hexapoda</taxon>
        <taxon>Insecta</taxon>
        <taxon>Pterygota</taxon>
        <taxon>Neoptera</taxon>
        <taxon>Endopterygota</taxon>
        <taxon>Lepidoptera</taxon>
        <taxon>Glossata</taxon>
        <taxon>Ditrysia</taxon>
        <taxon>Bombycoidea</taxon>
        <taxon>Bombycidae</taxon>
        <taxon>Bombycinae</taxon>
        <taxon>Bombyx</taxon>
    </lineage>
</organism>
<dbReference type="OMA" id="AHNHTHA"/>
<protein>
    <submittedName>
        <fullName evidence="1">p70S6K</fullName>
    </submittedName>
</protein>
<dbReference type="InterPro" id="IPR000719">
    <property type="entry name" value="Prot_kinase_dom"/>
</dbReference>
<dbReference type="InterPro" id="IPR011009">
    <property type="entry name" value="Kinase-like_dom_sf"/>
</dbReference>
<reference evidence="1" key="1">
    <citation type="journal article" date="2010" name="BMC Genomics">
        <title>The genomic underpinnings of apoptosis in the silkworm, Bombyx mori.</title>
        <authorList>
            <person name="Zhang J.Y."/>
            <person name="Pan M.H."/>
            <person name="Sun Z.Y."/>
            <person name="Huang S.J."/>
            <person name="Yu Z.S."/>
            <person name="Liu D."/>
            <person name="Zhao D.H."/>
            <person name="Lu C."/>
        </authorList>
    </citation>
    <scope>NUCLEOTIDE SEQUENCE</scope>
</reference>
<dbReference type="STRING" id="7091.E3VQ37"/>